<evidence type="ECO:0000313" key="6">
    <source>
        <dbReference type="EMBL" id="OHT06024.1"/>
    </source>
</evidence>
<dbReference type="GeneID" id="94827337"/>
<evidence type="ECO:0000313" key="7">
    <source>
        <dbReference type="Proteomes" id="UP000179807"/>
    </source>
</evidence>
<dbReference type="InterPro" id="IPR016024">
    <property type="entry name" value="ARM-type_fold"/>
</dbReference>
<dbReference type="VEuPathDB" id="TrichDB:TRFO_05661"/>
<comment type="subcellular location">
    <subcellularLocation>
        <location evidence="1">Cytoplasm</location>
    </subcellularLocation>
</comment>
<evidence type="ECO:0000256" key="5">
    <source>
        <dbReference type="ARBA" id="ARBA00022927"/>
    </source>
</evidence>
<dbReference type="InterPro" id="IPR011989">
    <property type="entry name" value="ARM-like"/>
</dbReference>
<organism evidence="6 7">
    <name type="scientific">Tritrichomonas foetus</name>
    <dbReference type="NCBI Taxonomy" id="1144522"/>
    <lineage>
        <taxon>Eukaryota</taxon>
        <taxon>Metamonada</taxon>
        <taxon>Parabasalia</taxon>
        <taxon>Tritrichomonadida</taxon>
        <taxon>Tritrichomonadidae</taxon>
        <taxon>Tritrichomonas</taxon>
    </lineage>
</organism>
<dbReference type="SUPFAM" id="SSF48371">
    <property type="entry name" value="ARM repeat"/>
    <property type="match status" value="1"/>
</dbReference>
<dbReference type="GO" id="GO:0005737">
    <property type="term" value="C:cytoplasm"/>
    <property type="evidence" value="ECO:0007669"/>
    <property type="project" value="UniProtKB-SubCell"/>
</dbReference>
<dbReference type="OrthoDB" id="543373at2759"/>
<dbReference type="AlphaFoldDB" id="A0A1J4K582"/>
<dbReference type="EMBL" id="MLAK01000738">
    <property type="protein sequence ID" value="OHT06024.1"/>
    <property type="molecule type" value="Genomic_DNA"/>
</dbReference>
<evidence type="ECO:0000256" key="3">
    <source>
        <dbReference type="ARBA" id="ARBA00022490"/>
    </source>
</evidence>
<name>A0A1J4K582_9EUKA</name>
<evidence type="ECO:0000256" key="4">
    <source>
        <dbReference type="ARBA" id="ARBA00022737"/>
    </source>
</evidence>
<keyword evidence="5" id="KW-0653">Protein transport</keyword>
<proteinExistence type="predicted"/>
<protein>
    <recommendedName>
        <fullName evidence="8">Importin N-terminal domain-containing protein</fullName>
    </recommendedName>
</protein>
<reference evidence="6" key="1">
    <citation type="submission" date="2016-10" db="EMBL/GenBank/DDBJ databases">
        <authorList>
            <person name="Benchimol M."/>
            <person name="Almeida L.G."/>
            <person name="Vasconcelos A.T."/>
            <person name="Perreira-Neves A."/>
            <person name="Rosa I.A."/>
            <person name="Tasca T."/>
            <person name="Bogo M.R."/>
            <person name="de Souza W."/>
        </authorList>
    </citation>
    <scope>NUCLEOTIDE SEQUENCE [LARGE SCALE GENOMIC DNA]</scope>
    <source>
        <strain evidence="6">K</strain>
    </source>
</reference>
<dbReference type="PANTHER" id="PTHR10527">
    <property type="entry name" value="IMPORTIN BETA"/>
    <property type="match status" value="1"/>
</dbReference>
<keyword evidence="3" id="KW-0963">Cytoplasm</keyword>
<evidence type="ECO:0000256" key="1">
    <source>
        <dbReference type="ARBA" id="ARBA00004496"/>
    </source>
</evidence>
<sequence length="1041" mass="118022">MELHDFQALLNNTQTNDTEIVQQTTELYQNLLNQNVSGIIILHIQNILSFANPNIVALSIILLKKIFQPQNAELITQINSQALDLIEATLPKFFENPNFTPVHFQLIEDMASLVATKMISHHRMMNFIPHLVTIIKLMNPILSPHAINCVVQCNNYASLIDSNLISSEDVFAIIATVLGNDSPIDFILAALRMLFSFFVDFNKTPQLHEFSPVVSQIYSTITEECLPIALSDLYIFCSHSYLYFKESLPILITSLLSIVTGNHRIHVKSIAIDTFICLARGFCLEFNPFLNDVTAAIMLVSCFFDESNICDSEIEDPYSDDAIFHLSEIFSSRTMYPLLVIKIATDMIQKEEWQFRRAAISAIEKLIMSCETGLDSYIKEIVNLIVPRFADPNPICRCYAYRAFTQLCSQYIYDIIAEIDQLGDLLQDIILASKNEDFNPTKISALEAFEVFCDSCPPETMRAFAEPSIQQILPIIQNQNSSPNEQIIVICCVAKIANSTEINFEPFYQSSISWLKTALGHIPIGQDNSVRIQTIKIFPYIGKIVPLNVFLQDGLEFLQYLLTCEFSQEGDNEKLAILTAFSESAEILANYFQPFLPAVMNLISSIISSELEIERYSISFDVSSLTDRVIVPSREENTIITYSRAQLTLIIHCFDTLSSLSESLQQLVIPFMVPISKIAARYISFSQHSPMQSSCIHFLRSLISLYRKFDSQLLNLYLPFIRKTLYPTITNAFVNSALVLCECIDLFTDAIENAEFDGSITVLLQLLMTQMTIQRQRILSKGSHENSHDLLLIDELELSLERFTCFLLKKFQANMMEITPIFMSMGSELFKMLYMTDVLLLTQQGDLPTLIQMINISLNSTRLNLNYASFISLSRIIRNIENIDPSIFQQTINRALAMIEQYDEDEDNAAHKVIDSALIALSAVFKATYGKIDLSEAISKWFEQMPISTKIDSFDANIAYETLCFLVETKNPIVFNSESLTKLLKCFGTALLNKSILEECHARVIALLKSIFATTELHDLIQQAICELSLPVRRIIKHVIQ</sequence>
<dbReference type="Proteomes" id="UP000179807">
    <property type="component" value="Unassembled WGS sequence"/>
</dbReference>
<keyword evidence="2" id="KW-0813">Transport</keyword>
<evidence type="ECO:0008006" key="8">
    <source>
        <dbReference type="Google" id="ProtNLM"/>
    </source>
</evidence>
<dbReference type="Gene3D" id="1.25.10.10">
    <property type="entry name" value="Leucine-rich Repeat Variant"/>
    <property type="match status" value="1"/>
</dbReference>
<dbReference type="InterPro" id="IPR040122">
    <property type="entry name" value="Importin_beta"/>
</dbReference>
<keyword evidence="4" id="KW-0677">Repeat</keyword>
<dbReference type="RefSeq" id="XP_068359160.1">
    <property type="nucleotide sequence ID" value="XM_068492633.1"/>
</dbReference>
<dbReference type="GO" id="GO:0006606">
    <property type="term" value="P:protein import into nucleus"/>
    <property type="evidence" value="ECO:0007669"/>
    <property type="project" value="InterPro"/>
</dbReference>
<gene>
    <name evidence="6" type="ORF">TRFO_05661</name>
</gene>
<evidence type="ECO:0000256" key="2">
    <source>
        <dbReference type="ARBA" id="ARBA00022448"/>
    </source>
</evidence>
<comment type="caution">
    <text evidence="6">The sequence shown here is derived from an EMBL/GenBank/DDBJ whole genome shotgun (WGS) entry which is preliminary data.</text>
</comment>
<keyword evidence="7" id="KW-1185">Reference proteome</keyword>
<accession>A0A1J4K582</accession>